<feature type="transmembrane region" description="Helical" evidence="1">
    <location>
        <begin position="123"/>
        <end position="140"/>
    </location>
</feature>
<sequence length="296" mass="31835">MTSSKAFNLGIGLYLAGVFFFAANDALGKWLIADYGVGQLMLLRSVGAVPILLLVAGLTRTKLTLKGQWGLHVFRILCQAGDSFCFYYSTRSMPLADVMTYYMAAPLIITALSPFLLGEKVRLFRWTAVIVGFIGVVIALQPTGEAFSPVAFIALAGAAMFGLAVVVTKQLSDVHWLPLVSWQFIGAGLIGAATVPFAWVAPSLLDLGLMFLVGIVAAMCFVLITKALALAPASLLAPFQYSAIFWAALMGWLVWGDKMTPPVLIGNIIIIASGLVIFYRERRLQVAVTDAVEPIP</sequence>
<evidence type="ECO:0000256" key="1">
    <source>
        <dbReference type="SAM" id="Phobius"/>
    </source>
</evidence>
<feature type="transmembrane region" description="Helical" evidence="1">
    <location>
        <begin position="38"/>
        <end position="57"/>
    </location>
</feature>
<dbReference type="InterPro" id="IPR000620">
    <property type="entry name" value="EamA_dom"/>
</dbReference>
<keyword evidence="1" id="KW-0812">Transmembrane</keyword>
<keyword evidence="1" id="KW-1133">Transmembrane helix</keyword>
<dbReference type="InterPro" id="IPR037185">
    <property type="entry name" value="EmrE-like"/>
</dbReference>
<feature type="domain" description="EamA" evidence="2">
    <location>
        <begin position="151"/>
        <end position="278"/>
    </location>
</feature>
<evidence type="ECO:0000313" key="3">
    <source>
        <dbReference type="EMBL" id="MDY0884708.1"/>
    </source>
</evidence>
<feature type="transmembrane region" description="Helical" evidence="1">
    <location>
        <begin position="69"/>
        <end position="89"/>
    </location>
</feature>
<evidence type="ECO:0000259" key="2">
    <source>
        <dbReference type="Pfam" id="PF00892"/>
    </source>
</evidence>
<proteinExistence type="predicted"/>
<dbReference type="EMBL" id="JAXCLW010000005">
    <property type="protein sequence ID" value="MDY0884708.1"/>
    <property type="molecule type" value="Genomic_DNA"/>
</dbReference>
<dbReference type="SUPFAM" id="SSF103481">
    <property type="entry name" value="Multidrug resistance efflux transporter EmrE"/>
    <property type="match status" value="2"/>
</dbReference>
<dbReference type="Pfam" id="PF00892">
    <property type="entry name" value="EamA"/>
    <property type="match status" value="2"/>
</dbReference>
<feature type="transmembrane region" description="Helical" evidence="1">
    <location>
        <begin position="261"/>
        <end position="279"/>
    </location>
</feature>
<keyword evidence="1" id="KW-0472">Membrane</keyword>
<protein>
    <submittedName>
        <fullName evidence="3">DMT family transporter</fullName>
    </submittedName>
</protein>
<reference evidence="3 4" key="1">
    <citation type="journal article" date="2016" name="Antonie Van Leeuwenhoek">
        <title>Dongia soli sp. nov., isolated from soil from Dokdo, Korea.</title>
        <authorList>
            <person name="Kim D.U."/>
            <person name="Lee H."/>
            <person name="Kim H."/>
            <person name="Kim S.G."/>
            <person name="Ka J.O."/>
        </authorList>
    </citation>
    <scope>NUCLEOTIDE SEQUENCE [LARGE SCALE GENOMIC DNA]</scope>
    <source>
        <strain evidence="3 4">D78</strain>
    </source>
</reference>
<evidence type="ECO:0000313" key="4">
    <source>
        <dbReference type="Proteomes" id="UP001279642"/>
    </source>
</evidence>
<dbReference type="Proteomes" id="UP001279642">
    <property type="component" value="Unassembled WGS sequence"/>
</dbReference>
<dbReference type="RefSeq" id="WP_320509780.1">
    <property type="nucleotide sequence ID" value="NZ_JAXCLW010000005.1"/>
</dbReference>
<feature type="transmembrane region" description="Helical" evidence="1">
    <location>
        <begin position="235"/>
        <end position="255"/>
    </location>
</feature>
<feature type="transmembrane region" description="Helical" evidence="1">
    <location>
        <begin position="207"/>
        <end position="228"/>
    </location>
</feature>
<dbReference type="PANTHER" id="PTHR22911">
    <property type="entry name" value="ACYL-MALONYL CONDENSING ENZYME-RELATED"/>
    <property type="match status" value="1"/>
</dbReference>
<gene>
    <name evidence="3" type="ORF">SMD27_17830</name>
</gene>
<dbReference type="PANTHER" id="PTHR22911:SF135">
    <property type="entry name" value="BLR4310 PROTEIN"/>
    <property type="match status" value="1"/>
</dbReference>
<comment type="caution">
    <text evidence="3">The sequence shown here is derived from an EMBL/GenBank/DDBJ whole genome shotgun (WGS) entry which is preliminary data.</text>
</comment>
<name>A0ABU5EES1_9PROT</name>
<feature type="domain" description="EamA" evidence="2">
    <location>
        <begin position="9"/>
        <end position="139"/>
    </location>
</feature>
<feature type="transmembrane region" description="Helical" evidence="1">
    <location>
        <begin position="179"/>
        <end position="201"/>
    </location>
</feature>
<organism evidence="3 4">
    <name type="scientific">Dongia soli</name>
    <dbReference type="NCBI Taxonomy" id="600628"/>
    <lineage>
        <taxon>Bacteria</taxon>
        <taxon>Pseudomonadati</taxon>
        <taxon>Pseudomonadota</taxon>
        <taxon>Alphaproteobacteria</taxon>
        <taxon>Rhodospirillales</taxon>
        <taxon>Dongiaceae</taxon>
        <taxon>Dongia</taxon>
    </lineage>
</organism>
<feature type="transmembrane region" description="Helical" evidence="1">
    <location>
        <begin position="101"/>
        <end position="118"/>
    </location>
</feature>
<accession>A0ABU5EES1</accession>
<keyword evidence="4" id="KW-1185">Reference proteome</keyword>
<feature type="transmembrane region" description="Helical" evidence="1">
    <location>
        <begin position="146"/>
        <end position="167"/>
    </location>
</feature>